<comment type="caution">
    <text evidence="2">The sequence shown here is derived from an EMBL/GenBank/DDBJ whole genome shotgun (WGS) entry which is preliminary data.</text>
</comment>
<evidence type="ECO:0000313" key="2">
    <source>
        <dbReference type="EMBL" id="NOJ48337.1"/>
    </source>
</evidence>
<dbReference type="CDD" id="cd08351">
    <property type="entry name" value="ChaP_like"/>
    <property type="match status" value="1"/>
</dbReference>
<evidence type="ECO:0000313" key="3">
    <source>
        <dbReference type="Proteomes" id="UP000528734"/>
    </source>
</evidence>
<dbReference type="PROSITE" id="PS51819">
    <property type="entry name" value="VOC"/>
    <property type="match status" value="1"/>
</dbReference>
<dbReference type="InterPro" id="IPR029068">
    <property type="entry name" value="Glyas_Bleomycin-R_OHBP_Dase"/>
</dbReference>
<dbReference type="RefSeq" id="WP_171711188.1">
    <property type="nucleotide sequence ID" value="NZ_JAAVLW010000005.1"/>
</dbReference>
<dbReference type="InterPro" id="IPR037523">
    <property type="entry name" value="VOC_core"/>
</dbReference>
<accession>A0A7Y4H6X6</accession>
<dbReference type="AlphaFoldDB" id="A0A7Y4H6X6"/>
<proteinExistence type="predicted"/>
<keyword evidence="3" id="KW-1185">Reference proteome</keyword>
<evidence type="ECO:0000259" key="1">
    <source>
        <dbReference type="PROSITE" id="PS51819"/>
    </source>
</evidence>
<dbReference type="SUPFAM" id="SSF54593">
    <property type="entry name" value="Glyoxalase/Bleomycin resistance protein/Dihydroxybiphenyl dioxygenase"/>
    <property type="match status" value="1"/>
</dbReference>
<reference evidence="2 3" key="1">
    <citation type="submission" date="2020-03" db="EMBL/GenBank/DDBJ databases">
        <title>Bradyrhizobium diversity isolated from nodules of Muelleranthus trifoliolatus.</title>
        <authorList>
            <person name="Klepa M."/>
            <person name="Helene L."/>
            <person name="Hungria M."/>
        </authorList>
    </citation>
    <scope>NUCLEOTIDE SEQUENCE [LARGE SCALE GENOMIC DNA]</scope>
    <source>
        <strain evidence="2 3">WSM 1744</strain>
    </source>
</reference>
<dbReference type="Proteomes" id="UP000528734">
    <property type="component" value="Unassembled WGS sequence"/>
</dbReference>
<dbReference type="Pfam" id="PF00903">
    <property type="entry name" value="Glyoxalase"/>
    <property type="match status" value="1"/>
</dbReference>
<dbReference type="EMBL" id="JAAVLW010000005">
    <property type="protein sequence ID" value="NOJ48337.1"/>
    <property type="molecule type" value="Genomic_DNA"/>
</dbReference>
<sequence length="130" mass="14617">MAVHFNHTILSTHDSKASATFLAEMLGLPAPRRWGPFYMVTTENGANLDYMNVDGDIAPQHYAFLTSDSEFDAILGRIQERQLPYWADPGRTQPGKINHHDGGRGVYFNERNGHLLEIITREYGSGGWNP</sequence>
<name>A0A7Y4H6X6_9BRAD</name>
<dbReference type="Gene3D" id="3.10.180.10">
    <property type="entry name" value="2,3-Dihydroxybiphenyl 1,2-Dioxygenase, domain 1"/>
    <property type="match status" value="1"/>
</dbReference>
<organism evidence="2 3">
    <name type="scientific">Bradyrhizobium archetypum</name>
    <dbReference type="NCBI Taxonomy" id="2721160"/>
    <lineage>
        <taxon>Bacteria</taxon>
        <taxon>Pseudomonadati</taxon>
        <taxon>Pseudomonadota</taxon>
        <taxon>Alphaproteobacteria</taxon>
        <taxon>Hyphomicrobiales</taxon>
        <taxon>Nitrobacteraceae</taxon>
        <taxon>Bradyrhizobium</taxon>
    </lineage>
</organism>
<protein>
    <submittedName>
        <fullName evidence="2">VOC family protein</fullName>
    </submittedName>
</protein>
<gene>
    <name evidence="2" type="ORF">HCN50_19135</name>
</gene>
<dbReference type="InterPro" id="IPR004360">
    <property type="entry name" value="Glyas_Fos-R_dOase_dom"/>
</dbReference>
<feature type="domain" description="VOC" evidence="1">
    <location>
        <begin position="4"/>
        <end position="121"/>
    </location>
</feature>